<evidence type="ECO:0000256" key="3">
    <source>
        <dbReference type="ARBA" id="ARBA00022989"/>
    </source>
</evidence>
<evidence type="ECO:0000256" key="4">
    <source>
        <dbReference type="ARBA" id="ARBA00023136"/>
    </source>
</evidence>
<dbReference type="EMBL" id="BAAAHP010000163">
    <property type="protein sequence ID" value="GAA0895839.1"/>
    <property type="molecule type" value="Genomic_DNA"/>
</dbReference>
<dbReference type="PANTHER" id="PTHR23508:SF10">
    <property type="entry name" value="CARBOXYLIC ACID TRANSPORTER PROTEIN HOMOLOG"/>
    <property type="match status" value="1"/>
</dbReference>
<keyword evidence="3 5" id="KW-1133">Transmembrane helix</keyword>
<feature type="domain" description="Major facilitator superfamily (MFS) profile" evidence="6">
    <location>
        <begin position="25"/>
        <end position="438"/>
    </location>
</feature>
<feature type="transmembrane region" description="Helical" evidence="5">
    <location>
        <begin position="347"/>
        <end position="374"/>
    </location>
</feature>
<keyword evidence="8" id="KW-1185">Reference proteome</keyword>
<feature type="transmembrane region" description="Helical" evidence="5">
    <location>
        <begin position="287"/>
        <end position="312"/>
    </location>
</feature>
<dbReference type="Proteomes" id="UP001499967">
    <property type="component" value="Unassembled WGS sequence"/>
</dbReference>
<dbReference type="RefSeq" id="WP_343944294.1">
    <property type="nucleotide sequence ID" value="NZ_BAAAHP010000163.1"/>
</dbReference>
<evidence type="ECO:0000256" key="2">
    <source>
        <dbReference type="ARBA" id="ARBA00022692"/>
    </source>
</evidence>
<keyword evidence="2 5" id="KW-0812">Transmembrane</keyword>
<dbReference type="InterPro" id="IPR005829">
    <property type="entry name" value="Sugar_transporter_CS"/>
</dbReference>
<dbReference type="PROSITE" id="PS00217">
    <property type="entry name" value="SUGAR_TRANSPORT_2"/>
    <property type="match status" value="1"/>
</dbReference>
<proteinExistence type="predicted"/>
<dbReference type="InterPro" id="IPR020846">
    <property type="entry name" value="MFS_dom"/>
</dbReference>
<feature type="transmembrane region" description="Helical" evidence="5">
    <location>
        <begin position="179"/>
        <end position="199"/>
    </location>
</feature>
<reference evidence="8" key="1">
    <citation type="journal article" date="2019" name="Int. J. Syst. Evol. Microbiol.">
        <title>The Global Catalogue of Microorganisms (GCM) 10K type strain sequencing project: providing services to taxonomists for standard genome sequencing and annotation.</title>
        <authorList>
            <consortium name="The Broad Institute Genomics Platform"/>
            <consortium name="The Broad Institute Genome Sequencing Center for Infectious Disease"/>
            <person name="Wu L."/>
            <person name="Ma J."/>
        </authorList>
    </citation>
    <scope>NUCLEOTIDE SEQUENCE [LARGE SCALE GENOMIC DNA]</scope>
    <source>
        <strain evidence="8">JCM 11117</strain>
    </source>
</reference>
<dbReference type="PANTHER" id="PTHR23508">
    <property type="entry name" value="CARBOXYLIC ACID TRANSPORTER PROTEIN HOMOLOG"/>
    <property type="match status" value="1"/>
</dbReference>
<feature type="transmembrane region" description="Helical" evidence="5">
    <location>
        <begin position="61"/>
        <end position="79"/>
    </location>
</feature>
<dbReference type="CDD" id="cd17365">
    <property type="entry name" value="MFS_PcaK_like"/>
    <property type="match status" value="1"/>
</dbReference>
<accession>A0ABP3YN12</accession>
<organism evidence="7 8">
    <name type="scientific">Pseudonocardia zijingensis</name>
    <dbReference type="NCBI Taxonomy" id="153376"/>
    <lineage>
        <taxon>Bacteria</taxon>
        <taxon>Bacillati</taxon>
        <taxon>Actinomycetota</taxon>
        <taxon>Actinomycetes</taxon>
        <taxon>Pseudonocardiales</taxon>
        <taxon>Pseudonocardiaceae</taxon>
        <taxon>Pseudonocardia</taxon>
    </lineage>
</organism>
<sequence length="460" mass="48013">MSASPTLDVQRVIDRHPVGRMQRRVLLLCLGVVTLDGIDVAMVSYIGPSLIVDWGLSKAELGPVVTSGLLGLAIGSLVAGPLADRVGRRRIIIASLVFFGLMSVATALTTDVLWFSILRLLTGLGLGAALPNATTLVSEYAPSRRRSAMMALTYCGMTLGGAVAGYLTNLAIQLASWHWALVVGGVVPLAYAVVVARALPESPKFLARHEERRAELVELMNRVVPEPIPSDARFALHEPTVRTRIPVAGLVAPGFRIGTVTIWTGFVAAFFIVYLTNSWMPVLMTDVGFSLAAAATIGLLLQAGGTIGNLVIGSLMDRFGLHRSVVVAMACAAVMLVLVAIAPQDVIVLGVLIFVLGMFTNTVGTGFPILSAAFYPTSIRATGTSWATGVARFGAIGGAAVGTVLVAAGLGYRQVFLALLVPAAVCIVAVTVKGLRARAADRDPAAAPATAEPTLSEEPA</sequence>
<dbReference type="InterPro" id="IPR011701">
    <property type="entry name" value="MFS"/>
</dbReference>
<evidence type="ECO:0000313" key="7">
    <source>
        <dbReference type="EMBL" id="GAA0895839.1"/>
    </source>
</evidence>
<dbReference type="Gene3D" id="1.20.1250.20">
    <property type="entry name" value="MFS general substrate transporter like domains"/>
    <property type="match status" value="1"/>
</dbReference>
<name>A0ABP3YN12_9PSEU</name>
<gene>
    <name evidence="7" type="ORF">GCM10009559_52960</name>
</gene>
<feature type="transmembrane region" description="Helical" evidence="5">
    <location>
        <begin position="254"/>
        <end position="275"/>
    </location>
</feature>
<feature type="transmembrane region" description="Helical" evidence="5">
    <location>
        <begin position="324"/>
        <end position="341"/>
    </location>
</feature>
<feature type="transmembrane region" description="Helical" evidence="5">
    <location>
        <begin position="149"/>
        <end position="167"/>
    </location>
</feature>
<dbReference type="PROSITE" id="PS00216">
    <property type="entry name" value="SUGAR_TRANSPORT_1"/>
    <property type="match status" value="1"/>
</dbReference>
<dbReference type="SUPFAM" id="SSF103473">
    <property type="entry name" value="MFS general substrate transporter"/>
    <property type="match status" value="1"/>
</dbReference>
<feature type="transmembrane region" description="Helical" evidence="5">
    <location>
        <begin position="114"/>
        <end position="137"/>
    </location>
</feature>
<evidence type="ECO:0000259" key="6">
    <source>
        <dbReference type="PROSITE" id="PS50850"/>
    </source>
</evidence>
<keyword evidence="4 5" id="KW-0472">Membrane</keyword>
<dbReference type="InterPro" id="IPR036259">
    <property type="entry name" value="MFS_trans_sf"/>
</dbReference>
<comment type="subcellular location">
    <subcellularLocation>
        <location evidence="1">Cell membrane</location>
        <topology evidence="1">Multi-pass membrane protein</topology>
    </subcellularLocation>
</comment>
<evidence type="ECO:0000313" key="8">
    <source>
        <dbReference type="Proteomes" id="UP001499967"/>
    </source>
</evidence>
<dbReference type="PROSITE" id="PS50850">
    <property type="entry name" value="MFS"/>
    <property type="match status" value="1"/>
</dbReference>
<feature type="transmembrane region" description="Helical" evidence="5">
    <location>
        <begin position="25"/>
        <end position="46"/>
    </location>
</feature>
<evidence type="ECO:0000256" key="1">
    <source>
        <dbReference type="ARBA" id="ARBA00004651"/>
    </source>
</evidence>
<dbReference type="Pfam" id="PF07690">
    <property type="entry name" value="MFS_1"/>
    <property type="match status" value="1"/>
</dbReference>
<feature type="transmembrane region" description="Helical" evidence="5">
    <location>
        <begin position="91"/>
        <end position="108"/>
    </location>
</feature>
<evidence type="ECO:0000256" key="5">
    <source>
        <dbReference type="SAM" id="Phobius"/>
    </source>
</evidence>
<comment type="caution">
    <text evidence="7">The sequence shown here is derived from an EMBL/GenBank/DDBJ whole genome shotgun (WGS) entry which is preliminary data.</text>
</comment>
<protein>
    <submittedName>
        <fullName evidence="7">Aromatic acid/H+ symport family MFS transporter</fullName>
    </submittedName>
</protein>
<feature type="transmembrane region" description="Helical" evidence="5">
    <location>
        <begin position="386"/>
        <end position="408"/>
    </location>
</feature>
<feature type="transmembrane region" description="Helical" evidence="5">
    <location>
        <begin position="414"/>
        <end position="432"/>
    </location>
</feature>